<dbReference type="Proteomes" id="UP000182192">
    <property type="component" value="Unassembled WGS sequence"/>
</dbReference>
<dbReference type="AlphaFoldDB" id="A0A1I1MCJ4"/>
<protein>
    <submittedName>
        <fullName evidence="1">Uncharacterized protein</fullName>
    </submittedName>
</protein>
<accession>A0A1I1MCJ4</accession>
<evidence type="ECO:0000313" key="1">
    <source>
        <dbReference type="EMBL" id="SFC80808.1"/>
    </source>
</evidence>
<proteinExistence type="predicted"/>
<sequence length="64" mass="7607">MIKYGIWRTRYTENVTGIYADWVRQDGAPVLFCSEYAAYVFKHSEEMKCSDNSTEYEVRKIEVQ</sequence>
<name>A0A1I1MCJ4_RUMAL</name>
<dbReference type="RefSeq" id="WP_074962082.1">
    <property type="nucleotide sequence ID" value="NZ_FOKQ01000021.1"/>
</dbReference>
<gene>
    <name evidence="1" type="ORF">SAMN02910406_02429</name>
</gene>
<dbReference type="EMBL" id="FOKQ01000021">
    <property type="protein sequence ID" value="SFC80808.1"/>
    <property type="molecule type" value="Genomic_DNA"/>
</dbReference>
<dbReference type="OrthoDB" id="9808013at2"/>
<evidence type="ECO:0000313" key="2">
    <source>
        <dbReference type="Proteomes" id="UP000182192"/>
    </source>
</evidence>
<reference evidence="1 2" key="1">
    <citation type="submission" date="2016-10" db="EMBL/GenBank/DDBJ databases">
        <authorList>
            <person name="de Groot N.N."/>
        </authorList>
    </citation>
    <scope>NUCLEOTIDE SEQUENCE [LARGE SCALE GENOMIC DNA]</scope>
    <source>
        <strain evidence="1 2">AR67</strain>
    </source>
</reference>
<organism evidence="1 2">
    <name type="scientific">Ruminococcus albus</name>
    <dbReference type="NCBI Taxonomy" id="1264"/>
    <lineage>
        <taxon>Bacteria</taxon>
        <taxon>Bacillati</taxon>
        <taxon>Bacillota</taxon>
        <taxon>Clostridia</taxon>
        <taxon>Eubacteriales</taxon>
        <taxon>Oscillospiraceae</taxon>
        <taxon>Ruminococcus</taxon>
    </lineage>
</organism>